<gene>
    <name evidence="1" type="ORF">M8818_005063</name>
</gene>
<dbReference type="Proteomes" id="UP001320706">
    <property type="component" value="Unassembled WGS sequence"/>
</dbReference>
<reference evidence="1" key="1">
    <citation type="submission" date="2024-02" db="EMBL/GenBank/DDBJ databases">
        <title>Metagenome Assembled Genome of Zalaria obscura JY119.</title>
        <authorList>
            <person name="Vighnesh L."/>
            <person name="Jagadeeshwari U."/>
            <person name="Venkata Ramana C."/>
            <person name="Sasikala C."/>
        </authorList>
    </citation>
    <scope>NUCLEOTIDE SEQUENCE</scope>
    <source>
        <strain evidence="1">JY119</strain>
    </source>
</reference>
<protein>
    <submittedName>
        <fullName evidence="1">Uncharacterized protein</fullName>
    </submittedName>
</protein>
<sequence>MRVLLLEYIYQLDCLLDCFAALWAYLIEDGLEWLRFPSAGRRTDVITNTLVPSGSNGNLNLIHTYTLDGRRPEQGFQPTVRPHEESPHSIPTRIWMAFVVNKVS</sequence>
<name>A0ACC3SAY4_9PEZI</name>
<dbReference type="EMBL" id="JAMKPW020000026">
    <property type="protein sequence ID" value="KAK8204624.1"/>
    <property type="molecule type" value="Genomic_DNA"/>
</dbReference>
<evidence type="ECO:0000313" key="1">
    <source>
        <dbReference type="EMBL" id="KAK8204624.1"/>
    </source>
</evidence>
<organism evidence="1 2">
    <name type="scientific">Zalaria obscura</name>
    <dbReference type="NCBI Taxonomy" id="2024903"/>
    <lineage>
        <taxon>Eukaryota</taxon>
        <taxon>Fungi</taxon>
        <taxon>Dikarya</taxon>
        <taxon>Ascomycota</taxon>
        <taxon>Pezizomycotina</taxon>
        <taxon>Dothideomycetes</taxon>
        <taxon>Dothideomycetidae</taxon>
        <taxon>Dothideales</taxon>
        <taxon>Zalariaceae</taxon>
        <taxon>Zalaria</taxon>
    </lineage>
</organism>
<accession>A0ACC3SAY4</accession>
<evidence type="ECO:0000313" key="2">
    <source>
        <dbReference type="Proteomes" id="UP001320706"/>
    </source>
</evidence>
<keyword evidence="2" id="KW-1185">Reference proteome</keyword>
<comment type="caution">
    <text evidence="1">The sequence shown here is derived from an EMBL/GenBank/DDBJ whole genome shotgun (WGS) entry which is preliminary data.</text>
</comment>
<proteinExistence type="predicted"/>